<dbReference type="InterPro" id="IPR054299">
    <property type="entry name" value="GumK_N"/>
</dbReference>
<evidence type="ECO:0000313" key="2">
    <source>
        <dbReference type="EMBL" id="QVV88630.1"/>
    </source>
</evidence>
<dbReference type="Proteomes" id="UP000680656">
    <property type="component" value="Chromosome"/>
</dbReference>
<dbReference type="Gene3D" id="3.40.50.2000">
    <property type="entry name" value="Glycogen Phosphorylase B"/>
    <property type="match status" value="1"/>
</dbReference>
<proteinExistence type="predicted"/>
<dbReference type="RefSeq" id="WP_214419439.1">
    <property type="nucleotide sequence ID" value="NZ_CP075546.1"/>
</dbReference>
<dbReference type="EMBL" id="CP075546">
    <property type="protein sequence ID" value="QVV88630.1"/>
    <property type="molecule type" value="Genomic_DNA"/>
</dbReference>
<evidence type="ECO:0000313" key="3">
    <source>
        <dbReference type="Proteomes" id="UP000680656"/>
    </source>
</evidence>
<gene>
    <name evidence="2" type="ORF">KHC33_15105</name>
</gene>
<feature type="domain" description="Glucuronosyltransferase GumK N-terminal" evidence="1">
    <location>
        <begin position="9"/>
        <end position="180"/>
    </location>
</feature>
<keyword evidence="3" id="KW-1185">Reference proteome</keyword>
<dbReference type="KEGG" id="mrtj:KHC33_15105"/>
<sequence length="372" mass="43102">MNNHKKVTMLSLHHYCSERRVDFHYVADSFRKKGWEVIFVTTPLSPFSILSGDHRWKYIKISDLNKPIKIQENLIQYSYAPLYSPLSLTGNKLIDTISPLFFKLFQSRIPTNLKELIIDSDLFFQESNSGIILYDYLKKNYPDAKFVYRADDALETLHPHKKIIEYERKITPLVDLITVPSSSLYQRFRNGNVVLLHHGIKKELFSKENLKPLVYDNYQKNFVFIGIAHVDQSFLKTAGEEFPKYGFHVIGPLSLNEMPKNVISYGELPHLDTIPYLVHADVGLHILRTSVGLDTYSDSLKVIQYTWCKLPIIAPDGIPSNRKHFIRYSYDDKKSICDAVEKAAAFERDTIDTSDVRDWDEFTDVILNEVSL</sequence>
<protein>
    <recommendedName>
        <fullName evidence="1">Glucuronosyltransferase GumK N-terminal domain-containing protein</fullName>
    </recommendedName>
</protein>
<dbReference type="SUPFAM" id="SSF53756">
    <property type="entry name" value="UDP-Glycosyltransferase/glycogen phosphorylase"/>
    <property type="match status" value="1"/>
</dbReference>
<dbReference type="GeneID" id="65098539"/>
<evidence type="ECO:0000259" key="1">
    <source>
        <dbReference type="Pfam" id="PF22059"/>
    </source>
</evidence>
<dbReference type="Gene3D" id="3.40.50.11010">
    <property type="match status" value="1"/>
</dbReference>
<organism evidence="2 3">
    <name type="scientific">Methanospirillum purgamenti</name>
    <dbReference type="NCBI Taxonomy" id="2834276"/>
    <lineage>
        <taxon>Archaea</taxon>
        <taxon>Methanobacteriati</taxon>
        <taxon>Methanobacteriota</taxon>
        <taxon>Stenosarchaea group</taxon>
        <taxon>Methanomicrobia</taxon>
        <taxon>Methanomicrobiales</taxon>
        <taxon>Methanospirillaceae</taxon>
        <taxon>Methanospirillum</taxon>
    </lineage>
</organism>
<reference evidence="2 3" key="1">
    <citation type="submission" date="2021-05" db="EMBL/GenBank/DDBJ databases">
        <title>A novel Methanospirillum isolate from a pyrite-forming mixed culture.</title>
        <authorList>
            <person name="Bunk B."/>
            <person name="Sproer C."/>
            <person name="Spring S."/>
            <person name="Pester M."/>
        </authorList>
    </citation>
    <scope>NUCLEOTIDE SEQUENCE [LARGE SCALE GENOMIC DNA]</scope>
    <source>
        <strain evidence="2 3">J.3.6.1-F.2.7.3</strain>
    </source>
</reference>
<name>A0A8E7AXK3_9EURY</name>
<dbReference type="AlphaFoldDB" id="A0A8E7AXK3"/>
<accession>A0A8E7AXK3</accession>
<dbReference type="Pfam" id="PF22059">
    <property type="entry name" value="GumK_N"/>
    <property type="match status" value="1"/>
</dbReference>